<protein>
    <submittedName>
        <fullName evidence="1">Uncharacterized protein</fullName>
    </submittedName>
</protein>
<evidence type="ECO:0000313" key="1">
    <source>
        <dbReference type="EMBL" id="WVZ01260.1"/>
    </source>
</evidence>
<name>A0AAQ3N0I9_VIGMU</name>
<sequence>MHKNMVQYSWGKTNFPHPSSPSDSHNNTPTMMMQMGCNPLHSLHKQNCCSLLTCQYLSIYHPLRTHLHLHLHLGLKLLLCRKSSLLLPFLKPVDPLHASLRNEHWKKVLLVLMMQLLLFFSPEPFSSSESSSSS</sequence>
<proteinExistence type="predicted"/>
<gene>
    <name evidence="1" type="ORF">V8G54_027329</name>
</gene>
<dbReference type="Proteomes" id="UP001374535">
    <property type="component" value="Chromosome 8"/>
</dbReference>
<keyword evidence="2" id="KW-1185">Reference proteome</keyword>
<dbReference type="AlphaFoldDB" id="A0AAQ3N0I9"/>
<reference evidence="1 2" key="1">
    <citation type="journal article" date="2023" name="Life. Sci Alliance">
        <title>Evolutionary insights into 3D genome organization and epigenetic landscape of Vigna mungo.</title>
        <authorList>
            <person name="Junaid A."/>
            <person name="Singh B."/>
            <person name="Bhatia S."/>
        </authorList>
    </citation>
    <scope>NUCLEOTIDE SEQUENCE [LARGE SCALE GENOMIC DNA]</scope>
    <source>
        <strain evidence="1">Urdbean</strain>
    </source>
</reference>
<organism evidence="1 2">
    <name type="scientific">Vigna mungo</name>
    <name type="common">Black gram</name>
    <name type="synonym">Phaseolus mungo</name>
    <dbReference type="NCBI Taxonomy" id="3915"/>
    <lineage>
        <taxon>Eukaryota</taxon>
        <taxon>Viridiplantae</taxon>
        <taxon>Streptophyta</taxon>
        <taxon>Embryophyta</taxon>
        <taxon>Tracheophyta</taxon>
        <taxon>Spermatophyta</taxon>
        <taxon>Magnoliopsida</taxon>
        <taxon>eudicotyledons</taxon>
        <taxon>Gunneridae</taxon>
        <taxon>Pentapetalae</taxon>
        <taxon>rosids</taxon>
        <taxon>fabids</taxon>
        <taxon>Fabales</taxon>
        <taxon>Fabaceae</taxon>
        <taxon>Papilionoideae</taxon>
        <taxon>50 kb inversion clade</taxon>
        <taxon>NPAAA clade</taxon>
        <taxon>indigoferoid/millettioid clade</taxon>
        <taxon>Phaseoleae</taxon>
        <taxon>Vigna</taxon>
    </lineage>
</organism>
<accession>A0AAQ3N0I9</accession>
<dbReference type="EMBL" id="CP144693">
    <property type="protein sequence ID" value="WVZ01260.1"/>
    <property type="molecule type" value="Genomic_DNA"/>
</dbReference>
<evidence type="ECO:0000313" key="2">
    <source>
        <dbReference type="Proteomes" id="UP001374535"/>
    </source>
</evidence>